<organism evidence="1 2">
    <name type="scientific">Habropoda laboriosa</name>
    <dbReference type="NCBI Taxonomy" id="597456"/>
    <lineage>
        <taxon>Eukaryota</taxon>
        <taxon>Metazoa</taxon>
        <taxon>Ecdysozoa</taxon>
        <taxon>Arthropoda</taxon>
        <taxon>Hexapoda</taxon>
        <taxon>Insecta</taxon>
        <taxon>Pterygota</taxon>
        <taxon>Neoptera</taxon>
        <taxon>Endopterygota</taxon>
        <taxon>Hymenoptera</taxon>
        <taxon>Apocrita</taxon>
        <taxon>Aculeata</taxon>
        <taxon>Apoidea</taxon>
        <taxon>Anthophila</taxon>
        <taxon>Apidae</taxon>
        <taxon>Habropoda</taxon>
    </lineage>
</organism>
<evidence type="ECO:0000313" key="2">
    <source>
        <dbReference type="Proteomes" id="UP000053825"/>
    </source>
</evidence>
<protein>
    <submittedName>
        <fullName evidence="1">Uncharacterized protein</fullName>
    </submittedName>
</protein>
<sequence length="53" mass="6288">MKTSRSDRRRNYNLEGRLIMELKEEGEEKEVAKLSEVISFYEISSSIFQVIFT</sequence>
<dbReference type="EMBL" id="KQ414608">
    <property type="protein sequence ID" value="KOC69395.1"/>
    <property type="molecule type" value="Genomic_DNA"/>
</dbReference>
<evidence type="ECO:0000313" key="1">
    <source>
        <dbReference type="EMBL" id="KOC69395.1"/>
    </source>
</evidence>
<keyword evidence="2" id="KW-1185">Reference proteome</keyword>
<accession>A0A0L7REZ0</accession>
<name>A0A0L7REZ0_9HYME</name>
<gene>
    <name evidence="1" type="ORF">WH47_09353</name>
</gene>
<proteinExistence type="predicted"/>
<dbReference type="AlphaFoldDB" id="A0A0L7REZ0"/>
<dbReference type="Proteomes" id="UP000053825">
    <property type="component" value="Unassembled WGS sequence"/>
</dbReference>
<reference evidence="1 2" key="1">
    <citation type="submission" date="2015-07" db="EMBL/GenBank/DDBJ databases">
        <title>The genome of Habropoda laboriosa.</title>
        <authorList>
            <person name="Pan H."/>
            <person name="Kapheim K."/>
        </authorList>
    </citation>
    <scope>NUCLEOTIDE SEQUENCE [LARGE SCALE GENOMIC DNA]</scope>
    <source>
        <strain evidence="1">0110345459</strain>
    </source>
</reference>